<dbReference type="Pfam" id="PF20256">
    <property type="entry name" value="MoCoBD_2"/>
    <property type="match status" value="1"/>
</dbReference>
<dbReference type="Gene3D" id="3.90.1170.50">
    <property type="entry name" value="Aldehyde oxidase/xanthine dehydrogenase, a/b hammerhead"/>
    <property type="match status" value="1"/>
</dbReference>
<dbReference type="EMBL" id="CP015583">
    <property type="protein sequence ID" value="APT57542.1"/>
    <property type="molecule type" value="Genomic_DNA"/>
</dbReference>
<dbReference type="GO" id="GO:0005506">
    <property type="term" value="F:iron ion binding"/>
    <property type="evidence" value="ECO:0007669"/>
    <property type="project" value="InterPro"/>
</dbReference>
<gene>
    <name evidence="4" type="ORF">RGI145_10960</name>
</gene>
<dbReference type="Pfam" id="PF01315">
    <property type="entry name" value="Ald_Xan_dh_C"/>
    <property type="match status" value="1"/>
</dbReference>
<dbReference type="SMART" id="SM01008">
    <property type="entry name" value="Ald_Xan_dh_C"/>
    <property type="match status" value="1"/>
</dbReference>
<dbReference type="PANTHER" id="PTHR11908:SF132">
    <property type="entry name" value="ALDEHYDE OXIDASE 1-RELATED"/>
    <property type="match status" value="1"/>
</dbReference>
<dbReference type="SUPFAM" id="SSF56003">
    <property type="entry name" value="Molybdenum cofactor-binding domain"/>
    <property type="match status" value="1"/>
</dbReference>
<dbReference type="InterPro" id="IPR046867">
    <property type="entry name" value="AldOxase/xan_DH_MoCoBD2"/>
</dbReference>
<organism evidence="4 5">
    <name type="scientific">Roseomonas gilardii</name>
    <dbReference type="NCBI Taxonomy" id="257708"/>
    <lineage>
        <taxon>Bacteria</taxon>
        <taxon>Pseudomonadati</taxon>
        <taxon>Pseudomonadota</taxon>
        <taxon>Alphaproteobacteria</taxon>
        <taxon>Acetobacterales</taxon>
        <taxon>Roseomonadaceae</taxon>
        <taxon>Roseomonas</taxon>
    </lineage>
</organism>
<dbReference type="STRING" id="257708.RGI145_10960"/>
<evidence type="ECO:0000256" key="1">
    <source>
        <dbReference type="ARBA" id="ARBA00022505"/>
    </source>
</evidence>
<proteinExistence type="predicted"/>
<dbReference type="eggNOG" id="COG1529">
    <property type="taxonomic scope" value="Bacteria"/>
</dbReference>
<dbReference type="InterPro" id="IPR016208">
    <property type="entry name" value="Ald_Oxase/xanthine_DH-like"/>
</dbReference>
<keyword evidence="1" id="KW-0500">Molybdenum</keyword>
<accession>A0A1L7AFK9</accession>
<keyword evidence="2" id="KW-0560">Oxidoreductase</keyword>
<dbReference type="PANTHER" id="PTHR11908">
    <property type="entry name" value="XANTHINE DEHYDROGENASE"/>
    <property type="match status" value="1"/>
</dbReference>
<dbReference type="Proteomes" id="UP000185494">
    <property type="component" value="Chromosome 1"/>
</dbReference>
<dbReference type="InterPro" id="IPR037165">
    <property type="entry name" value="AldOxase/xan_DH_Mopterin-bd_sf"/>
</dbReference>
<sequence length="784" mass="83126">MAKFGLSQSLRRVEDPRLLKGEGRYTDDLAVAGTATGYLLRSPHAHATILSIDTADARAMPGVLAIYTAEDLAADGLGPLPHAGSLKNRDGTRSANAPRFLLASGKVRHVGDPVAFVVAESLDAAKDAAEAILVDYDPLPACTDLATANEPGQPLVFDDVPENRVFDWAIGDKAKTDALFDTAAHVTRLTVVNNRVVVASMEGRAALAEYDAATERFTLQATSQGAWHLKDMLAEHVFKLPKEKFRVVTHDVGGGFGMKLFCYVEYGLACYATRRLGRPVKWTAERSEAFVSDTHGRDNITLGELALDRDGKFLALRTRNLANMGAYLSQFAGFIPTAAGTKVLASVYGFQAIYANVIGALTHTTPVDAYRGAGRPESNYLVERLIDAAARELGIDRAELRRRNMVPPSAMPHTTPVGQKYDSGDFARVLDEALERAGWAGFPARQAEARARGKRRGIGLAYYLEATGGDPSERAEVRFTEDGNVEVLVGTQSTGQGHETAYTMIIAERLGVPVDRIRVRQGDSDEIPTGGGTGGARSLYSEGTALLATASTVLERGRQAAGEALEAAPADIEFTTTGALDGGGRFTIAGTDRGIGILELAARQRAAVAKGESATLLDAAEVAEVPFGTFPNGCHVAEVEVDPETGLIEIARYLVVDDVGHAINPLIVRGQVHGGVAQGVGQALHERTVYDPESGQLLSASFMDYALPRAEDLPAIEVDLVEIPCETNPLGVKGAGEAGAVGSPPAVMNALVDALAADGVTHLDMPATPERVWQALGQSMARAA</sequence>
<evidence type="ECO:0000259" key="3">
    <source>
        <dbReference type="SMART" id="SM01008"/>
    </source>
</evidence>
<dbReference type="AlphaFoldDB" id="A0A1L7AFK9"/>
<dbReference type="KEGG" id="rgi:RGI145_10960"/>
<evidence type="ECO:0000256" key="2">
    <source>
        <dbReference type="ARBA" id="ARBA00023002"/>
    </source>
</evidence>
<evidence type="ECO:0000313" key="5">
    <source>
        <dbReference type="Proteomes" id="UP000185494"/>
    </source>
</evidence>
<dbReference type="InterPro" id="IPR036856">
    <property type="entry name" value="Ald_Oxase/Xan_DH_a/b_sf"/>
</dbReference>
<evidence type="ECO:0000313" key="4">
    <source>
        <dbReference type="EMBL" id="APT57542.1"/>
    </source>
</evidence>
<dbReference type="SUPFAM" id="SSF54665">
    <property type="entry name" value="CO dehydrogenase molybdoprotein N-domain-like"/>
    <property type="match status" value="1"/>
</dbReference>
<dbReference type="Pfam" id="PF02738">
    <property type="entry name" value="MoCoBD_1"/>
    <property type="match status" value="1"/>
</dbReference>
<name>A0A1L7AFK9_9PROT</name>
<protein>
    <submittedName>
        <fullName evidence="4">Carbon monoxide dehydrogenase</fullName>
    </submittedName>
</protein>
<dbReference type="InterPro" id="IPR000674">
    <property type="entry name" value="Ald_Oxase/Xan_DH_a/b"/>
</dbReference>
<dbReference type="GO" id="GO:0016491">
    <property type="term" value="F:oxidoreductase activity"/>
    <property type="evidence" value="ECO:0007669"/>
    <property type="project" value="UniProtKB-KW"/>
</dbReference>
<feature type="domain" description="Aldehyde oxidase/xanthine dehydrogenase a/b hammerhead" evidence="3">
    <location>
        <begin position="20"/>
        <end position="140"/>
    </location>
</feature>
<dbReference type="RefSeq" id="WP_075798374.1">
    <property type="nucleotide sequence ID" value="NZ_CP015583.1"/>
</dbReference>
<dbReference type="Gene3D" id="3.30.365.10">
    <property type="entry name" value="Aldehyde oxidase/xanthine dehydrogenase, molybdopterin binding domain"/>
    <property type="match status" value="4"/>
</dbReference>
<reference evidence="4 5" key="1">
    <citation type="submission" date="2016-05" db="EMBL/GenBank/DDBJ databases">
        <title>Complete Genome and Methylome Analysis of Psychrotrophic Bacterial Isolates from Antarctic Lake Untersee.</title>
        <authorList>
            <person name="Fomenkov A."/>
            <person name="Akimov V.N."/>
            <person name="Vasilyeva L.V."/>
            <person name="Andersen D."/>
            <person name="Vincze T."/>
            <person name="Roberts R.J."/>
        </authorList>
    </citation>
    <scope>NUCLEOTIDE SEQUENCE [LARGE SCALE GENOMIC DNA]</scope>
    <source>
        <strain evidence="4 5">U14-5</strain>
    </source>
</reference>
<dbReference type="InterPro" id="IPR008274">
    <property type="entry name" value="AldOxase/xan_DH_MoCoBD1"/>
</dbReference>